<dbReference type="AlphaFoldDB" id="A0A3A8JCQ6"/>
<accession>A0A3A8JCQ6</accession>
<evidence type="ECO:0000313" key="3">
    <source>
        <dbReference type="EMBL" id="RKG88291.1"/>
    </source>
</evidence>
<keyword evidence="2" id="KW-1133">Transmembrane helix</keyword>
<evidence type="ECO:0000256" key="2">
    <source>
        <dbReference type="SAM" id="Phobius"/>
    </source>
</evidence>
<dbReference type="Proteomes" id="UP000268094">
    <property type="component" value="Unassembled WGS sequence"/>
</dbReference>
<evidence type="ECO:0000313" key="4">
    <source>
        <dbReference type="Proteomes" id="UP000268094"/>
    </source>
</evidence>
<protein>
    <submittedName>
        <fullName evidence="3">Uncharacterized protein</fullName>
    </submittedName>
</protein>
<evidence type="ECO:0000256" key="1">
    <source>
        <dbReference type="SAM" id="MobiDB-lite"/>
    </source>
</evidence>
<reference evidence="4" key="1">
    <citation type="submission" date="2018-09" db="EMBL/GenBank/DDBJ databases">
        <authorList>
            <person name="Livingstone P.G."/>
            <person name="Whitworth D.E."/>
        </authorList>
    </citation>
    <scope>NUCLEOTIDE SEQUENCE [LARGE SCALE GENOMIC DNA]</scope>
    <source>
        <strain evidence="4">CA054A</strain>
    </source>
</reference>
<comment type="caution">
    <text evidence="3">The sequence shown here is derived from an EMBL/GenBank/DDBJ whole genome shotgun (WGS) entry which is preliminary data.</text>
</comment>
<keyword evidence="2" id="KW-0472">Membrane</keyword>
<keyword evidence="2" id="KW-0812">Transmembrane</keyword>
<keyword evidence="4" id="KW-1185">Reference proteome</keyword>
<dbReference type="OrthoDB" id="5383010at2"/>
<organism evidence="3 4">
    <name type="scientific">Corallococcus terminator</name>
    <dbReference type="NCBI Taxonomy" id="2316733"/>
    <lineage>
        <taxon>Bacteria</taxon>
        <taxon>Pseudomonadati</taxon>
        <taxon>Myxococcota</taxon>
        <taxon>Myxococcia</taxon>
        <taxon>Myxococcales</taxon>
        <taxon>Cystobacterineae</taxon>
        <taxon>Myxococcaceae</taxon>
        <taxon>Corallococcus</taxon>
    </lineage>
</organism>
<feature type="region of interest" description="Disordered" evidence="1">
    <location>
        <begin position="252"/>
        <end position="274"/>
    </location>
</feature>
<gene>
    <name evidence="3" type="ORF">D7V88_14550</name>
</gene>
<proteinExistence type="predicted"/>
<dbReference type="EMBL" id="RAVZ01000084">
    <property type="protein sequence ID" value="RKG88291.1"/>
    <property type="molecule type" value="Genomic_DNA"/>
</dbReference>
<dbReference type="RefSeq" id="WP_120541239.1">
    <property type="nucleotide sequence ID" value="NZ_RAVZ01000084.1"/>
</dbReference>
<name>A0A3A8JCQ6_9BACT</name>
<sequence length="274" mass="29510">MNKKWVIGGVLGVVGLVVVGVLGLVALGYWADRGMDGSGVDALMDSQAVTQRFAELNTRHPFKPPPAGQVLKLDEARLAPYLAVREATLPAYAILAKESVEFVTKHSAALDRRDSRTLLKAAGASMRMMGKAQAVLATNLEAQRMSPLEFQAITAVVYPPPPAAPPAGEPAQAAVSLPSAPENLALLEQQLAALTPQLEDPKLPEAERLQLEQRRAGLRKYITTLEQAAGKDAKEANAALLEKHRERIAKAANRTFDDLLVNPRPPSNSRRPAR</sequence>
<feature type="transmembrane region" description="Helical" evidence="2">
    <location>
        <begin position="6"/>
        <end position="30"/>
    </location>
</feature>